<protein>
    <submittedName>
        <fullName evidence="1">Uncharacterized protein</fullName>
    </submittedName>
</protein>
<gene>
    <name evidence="1" type="ORF">HZH66_011453</name>
</gene>
<evidence type="ECO:0000313" key="1">
    <source>
        <dbReference type="EMBL" id="KAF7387001.1"/>
    </source>
</evidence>
<keyword evidence="2" id="KW-1185">Reference proteome</keyword>
<proteinExistence type="predicted"/>
<dbReference type="Proteomes" id="UP000614350">
    <property type="component" value="Unassembled WGS sequence"/>
</dbReference>
<comment type="caution">
    <text evidence="1">The sequence shown here is derived from an EMBL/GenBank/DDBJ whole genome shotgun (WGS) entry which is preliminary data.</text>
</comment>
<name>A0A834JKB7_VESVU</name>
<organism evidence="1 2">
    <name type="scientific">Vespula vulgaris</name>
    <name type="common">Yellow jacket</name>
    <name type="synonym">Wasp</name>
    <dbReference type="NCBI Taxonomy" id="7454"/>
    <lineage>
        <taxon>Eukaryota</taxon>
        <taxon>Metazoa</taxon>
        <taxon>Ecdysozoa</taxon>
        <taxon>Arthropoda</taxon>
        <taxon>Hexapoda</taxon>
        <taxon>Insecta</taxon>
        <taxon>Pterygota</taxon>
        <taxon>Neoptera</taxon>
        <taxon>Endopterygota</taxon>
        <taxon>Hymenoptera</taxon>
        <taxon>Apocrita</taxon>
        <taxon>Aculeata</taxon>
        <taxon>Vespoidea</taxon>
        <taxon>Vespidae</taxon>
        <taxon>Vespinae</taxon>
        <taxon>Vespula</taxon>
    </lineage>
</organism>
<dbReference type="EMBL" id="JACSEA010000013">
    <property type="protein sequence ID" value="KAF7387001.1"/>
    <property type="molecule type" value="Genomic_DNA"/>
</dbReference>
<sequence length="102" mass="12275">MTHYVKITETNFYKNQQKLHLIHQGDKKYHRILVSLILKLSWKAMEIASLINNHLKINDMETPCFLSPDKLLVHFSFFLMCEHEETGELQFKIMFLRIFLSY</sequence>
<accession>A0A834JKB7</accession>
<evidence type="ECO:0000313" key="2">
    <source>
        <dbReference type="Proteomes" id="UP000614350"/>
    </source>
</evidence>
<dbReference type="AlphaFoldDB" id="A0A834JKB7"/>
<reference evidence="1" key="1">
    <citation type="journal article" date="2020" name="G3 (Bethesda)">
        <title>High-Quality Assemblies for Three Invasive Social Wasps from the &lt;i&gt;Vespula&lt;/i&gt; Genus.</title>
        <authorList>
            <person name="Harrop T.W.R."/>
            <person name="Guhlin J."/>
            <person name="McLaughlin G.M."/>
            <person name="Permina E."/>
            <person name="Stockwell P."/>
            <person name="Gilligan J."/>
            <person name="Le Lec M.F."/>
            <person name="Gruber M.A.M."/>
            <person name="Quinn O."/>
            <person name="Lovegrove M."/>
            <person name="Duncan E.J."/>
            <person name="Remnant E.J."/>
            <person name="Van Eeckhoven J."/>
            <person name="Graham B."/>
            <person name="Knapp R.A."/>
            <person name="Langford K.W."/>
            <person name="Kronenberg Z."/>
            <person name="Press M.O."/>
            <person name="Eacker S.M."/>
            <person name="Wilson-Rankin E.E."/>
            <person name="Purcell J."/>
            <person name="Lester P.J."/>
            <person name="Dearden P.K."/>
        </authorList>
    </citation>
    <scope>NUCLEOTIDE SEQUENCE</scope>
    <source>
        <strain evidence="1">Marl-1</strain>
    </source>
</reference>